<evidence type="ECO:0000259" key="7">
    <source>
        <dbReference type="SMART" id="SM01204"/>
    </source>
</evidence>
<dbReference type="GO" id="GO:0005886">
    <property type="term" value="C:plasma membrane"/>
    <property type="evidence" value="ECO:0007669"/>
    <property type="project" value="UniProtKB-SubCell"/>
</dbReference>
<keyword evidence="5" id="KW-0472">Membrane</keyword>
<evidence type="ECO:0000313" key="8">
    <source>
        <dbReference type="EMBL" id="ACK53217.1"/>
    </source>
</evidence>
<feature type="domain" description="FIST C-domain" evidence="7">
    <location>
        <begin position="228"/>
        <end position="382"/>
    </location>
</feature>
<proteinExistence type="predicted"/>
<reference evidence="9 11" key="3">
    <citation type="submission" date="2018-09" db="EMBL/GenBank/DDBJ databases">
        <title>Metagenome Assembled Genomes from an Advanced Water Purification Facility.</title>
        <authorList>
            <person name="Stamps B.W."/>
            <person name="Spear J.R."/>
        </authorList>
    </citation>
    <scope>NUCLEOTIDE SEQUENCE [LARGE SCALE GENOMIC DNA]</scope>
    <source>
        <strain evidence="9">Bin_27_1</strain>
    </source>
</reference>
<dbReference type="OrthoDB" id="9770435at2"/>
<evidence type="ECO:0000256" key="1">
    <source>
        <dbReference type="ARBA" id="ARBA00004651"/>
    </source>
</evidence>
<evidence type="ECO:0000256" key="4">
    <source>
        <dbReference type="ARBA" id="ARBA00022989"/>
    </source>
</evidence>
<evidence type="ECO:0000256" key="3">
    <source>
        <dbReference type="ARBA" id="ARBA00022692"/>
    </source>
</evidence>
<dbReference type="STRING" id="85643.Tmz1t_0438"/>
<dbReference type="InterPro" id="IPR019494">
    <property type="entry name" value="FIST_C"/>
</dbReference>
<organism evidence="8 10">
    <name type="scientific">Thauera aminoaromatica</name>
    <dbReference type="NCBI Taxonomy" id="164330"/>
    <lineage>
        <taxon>Bacteria</taxon>
        <taxon>Pseudomonadati</taxon>
        <taxon>Pseudomonadota</taxon>
        <taxon>Betaproteobacteria</taxon>
        <taxon>Rhodocyclales</taxon>
        <taxon>Zoogloeaceae</taxon>
        <taxon>Thauera</taxon>
    </lineage>
</organism>
<reference evidence="8 10" key="2">
    <citation type="journal article" date="2012" name="Stand. Genomic Sci.">
        <title>Complete genome sequence of Thauera aminoaromatica strain MZ1T.</title>
        <authorList>
            <person name="Jiang K."/>
            <person name="Sanseverino J."/>
            <person name="Chauhan A."/>
            <person name="Lucas S."/>
            <person name="Copeland A."/>
            <person name="Lapidus A."/>
            <person name="Del Rio T.G."/>
            <person name="Dalin E."/>
            <person name="Tice H."/>
            <person name="Bruce D."/>
            <person name="Goodwin L."/>
            <person name="Pitluck S."/>
            <person name="Sims D."/>
            <person name="Brettin T."/>
            <person name="Detter J.C."/>
            <person name="Han C."/>
            <person name="Chang Y.J."/>
            <person name="Larimer F."/>
            <person name="Land M."/>
            <person name="Hauser L."/>
            <person name="Kyrpides N.C."/>
            <person name="Mikhailova N."/>
            <person name="Moser S."/>
            <person name="Jegier P."/>
            <person name="Close D."/>
            <person name="Debruyn J.M."/>
            <person name="Wang Y."/>
            <person name="Layton A.C."/>
            <person name="Allen M.S."/>
            <person name="Sayler G.S."/>
        </authorList>
    </citation>
    <scope>NUCLEOTIDE SEQUENCE [LARGE SCALE GENOMIC DNA]</scope>
    <source>
        <strain evidence="8 10">MZ1T</strain>
    </source>
</reference>
<reference evidence="10" key="1">
    <citation type="submission" date="2009-05" db="EMBL/GenBank/DDBJ databases">
        <title>Complete sequence of chromosome of Thauera sp. MZ1T.</title>
        <authorList>
            <consortium name="US DOE Joint Genome Institute"/>
            <person name="Lucas S."/>
            <person name="Copeland A."/>
            <person name="Lapidus A."/>
            <person name="Glavina del Rio T."/>
            <person name="Dalin E."/>
            <person name="Tice H."/>
            <person name="Bruce D."/>
            <person name="Goodwin L."/>
            <person name="Pitluck S."/>
            <person name="Sims D."/>
            <person name="Brettin T."/>
            <person name="Detter J.C."/>
            <person name="Han C."/>
            <person name="Larimer F."/>
            <person name="Land M."/>
            <person name="Hauser L."/>
            <person name="Kyrpides N."/>
            <person name="Mikhailova N."/>
            <person name="Sayler G.S."/>
        </authorList>
    </citation>
    <scope>NUCLEOTIDE SEQUENCE [LARGE SCALE GENOMIC DNA]</scope>
    <source>
        <strain evidence="10">MZ1T</strain>
    </source>
</reference>
<dbReference type="HOGENOM" id="CLU_055814_0_0_4"/>
<dbReference type="PANTHER" id="PTHR14939:SF5">
    <property type="entry name" value="F-BOX ONLY PROTEIN 22"/>
    <property type="match status" value="1"/>
</dbReference>
<keyword evidence="3" id="KW-0812">Transmembrane</keyword>
<dbReference type="AlphaFoldDB" id="C4ZIT0"/>
<sequence>MNPTRFAAGHAAHADWRVALARALDALLLDLRAAGGHDHAGRDGLPEYTLGFCYLSDRFAADADEIVAELQRRLPGVHWVGTVGIGVAATGAEHFDEPALALMLAPLPRRAFRVFSGVQPLRADAEDFHPHTALVHADGRTPDLQELLPELAERTASGYLFGGLTASRGRSVQIADGVFDGGGLSGVAFSAEVGVVSRVTQGCQPIGPRRLVSRARDNFVITLDGRGALDCVMEDLGLPPDMALEPVAEALSNTLVGLHPGADAELVAPAAFGADMLVRNIIGLDPRAGVVAIGDEVEQGAWLIFCRRDPAAALADLRRVAREIRDELVDSDRVALGAVYVSCSGRGGPHFGRPAAELELIRDVLGDVALAGFFAGGEIAHSRLYGYTGVLTVFAAPR</sequence>
<dbReference type="RefSeq" id="WP_004314481.1">
    <property type="nucleotide sequence ID" value="NC_011662.2"/>
</dbReference>
<dbReference type="InterPro" id="IPR013702">
    <property type="entry name" value="FIST_domain_N"/>
</dbReference>
<dbReference type="SMART" id="SM00897">
    <property type="entry name" value="FIST"/>
    <property type="match status" value="1"/>
</dbReference>
<dbReference type="InterPro" id="IPR016741">
    <property type="entry name" value="UCP018953"/>
</dbReference>
<dbReference type="KEGG" id="tmz:Tmz1t_0438"/>
<feature type="domain" description="FIST" evidence="6">
    <location>
        <begin position="47"/>
        <end position="227"/>
    </location>
</feature>
<keyword evidence="4" id="KW-1133">Transmembrane helix</keyword>
<dbReference type="Proteomes" id="UP000321192">
    <property type="component" value="Unassembled WGS sequence"/>
</dbReference>
<dbReference type="Pfam" id="PF08495">
    <property type="entry name" value="FIST"/>
    <property type="match status" value="1"/>
</dbReference>
<evidence type="ECO:0000313" key="10">
    <source>
        <dbReference type="Proteomes" id="UP000002186"/>
    </source>
</evidence>
<protein>
    <recommendedName>
        <fullName evidence="12">FIST C domain protein</fullName>
    </recommendedName>
</protein>
<dbReference type="Proteomes" id="UP000002186">
    <property type="component" value="Chromosome"/>
</dbReference>
<dbReference type="PANTHER" id="PTHR14939">
    <property type="entry name" value="F-BOX ONLY PROTEIN 22"/>
    <property type="match status" value="1"/>
</dbReference>
<evidence type="ECO:0008006" key="12">
    <source>
        <dbReference type="Google" id="ProtNLM"/>
    </source>
</evidence>
<name>C4ZIT0_THASP</name>
<evidence type="ECO:0000256" key="2">
    <source>
        <dbReference type="ARBA" id="ARBA00022475"/>
    </source>
</evidence>
<evidence type="ECO:0000256" key="5">
    <source>
        <dbReference type="ARBA" id="ARBA00023136"/>
    </source>
</evidence>
<evidence type="ECO:0000313" key="9">
    <source>
        <dbReference type="EMBL" id="TXH82855.1"/>
    </source>
</evidence>
<dbReference type="EMBL" id="CP001281">
    <property type="protein sequence ID" value="ACK53217.1"/>
    <property type="molecule type" value="Genomic_DNA"/>
</dbReference>
<dbReference type="Pfam" id="PF10442">
    <property type="entry name" value="FIST_C"/>
    <property type="match status" value="1"/>
</dbReference>
<dbReference type="eggNOG" id="COG4398">
    <property type="taxonomic scope" value="Bacteria"/>
</dbReference>
<dbReference type="EMBL" id="SSFD01000231">
    <property type="protein sequence ID" value="TXH82855.1"/>
    <property type="molecule type" value="Genomic_DNA"/>
</dbReference>
<evidence type="ECO:0000259" key="6">
    <source>
        <dbReference type="SMART" id="SM00897"/>
    </source>
</evidence>
<keyword evidence="2" id="KW-1003">Cell membrane</keyword>
<gene>
    <name evidence="8" type="ordered locus">Tmz1t_0438</name>
    <name evidence="9" type="ORF">E6Q80_14595</name>
</gene>
<accession>A0A5C7SIS7</accession>
<dbReference type="PIRSF" id="PIRSF018953">
    <property type="entry name" value="UCP018953"/>
    <property type="match status" value="1"/>
</dbReference>
<accession>C4ZIT0</accession>
<dbReference type="SMART" id="SM01204">
    <property type="entry name" value="FIST_C"/>
    <property type="match status" value="1"/>
</dbReference>
<evidence type="ECO:0000313" key="11">
    <source>
        <dbReference type="Proteomes" id="UP000321192"/>
    </source>
</evidence>
<comment type="subcellular location">
    <subcellularLocation>
        <location evidence="1">Cell membrane</location>
        <topology evidence="1">Multi-pass membrane protein</topology>
    </subcellularLocation>
</comment>
<keyword evidence="10" id="KW-1185">Reference proteome</keyword>